<reference evidence="2" key="1">
    <citation type="submission" date="2021-02" db="EMBL/GenBank/DDBJ databases">
        <authorList>
            <person name="Nowell W R."/>
        </authorList>
    </citation>
    <scope>NUCLEOTIDE SEQUENCE</scope>
</reference>
<dbReference type="Gene3D" id="1.10.472.80">
    <property type="entry name" value="Ypt/Rab-GAP domain of gyp1p, domain 3"/>
    <property type="match status" value="1"/>
</dbReference>
<feature type="domain" description="Rab-GAP TBC" evidence="1">
    <location>
        <begin position="1"/>
        <end position="152"/>
    </location>
</feature>
<dbReference type="PROSITE" id="PS50086">
    <property type="entry name" value="TBC_RABGAP"/>
    <property type="match status" value="1"/>
</dbReference>
<comment type="caution">
    <text evidence="2">The sequence shown here is derived from an EMBL/GenBank/DDBJ whole genome shotgun (WGS) entry which is preliminary data.</text>
</comment>
<evidence type="ECO:0000259" key="1">
    <source>
        <dbReference type="PROSITE" id="PS50086"/>
    </source>
</evidence>
<organism evidence="2 3">
    <name type="scientific">Rotaria magnacalcarata</name>
    <dbReference type="NCBI Taxonomy" id="392030"/>
    <lineage>
        <taxon>Eukaryota</taxon>
        <taxon>Metazoa</taxon>
        <taxon>Spiralia</taxon>
        <taxon>Gnathifera</taxon>
        <taxon>Rotifera</taxon>
        <taxon>Eurotatoria</taxon>
        <taxon>Bdelloidea</taxon>
        <taxon>Philodinida</taxon>
        <taxon>Philodinidae</taxon>
        <taxon>Rotaria</taxon>
    </lineage>
</organism>
<accession>A0A8S3IVE6</accession>
<evidence type="ECO:0000313" key="2">
    <source>
        <dbReference type="EMBL" id="CAF5205057.1"/>
    </source>
</evidence>
<dbReference type="Proteomes" id="UP000676336">
    <property type="component" value="Unassembled WGS sequence"/>
</dbReference>
<sequence>TCLDINETNTEYDYSDGDIVDLPEQNIIRDDISRLANTLQINQDMITLKTTDIEAVIINETYEKGNGWIEIFKPLITLEYKSRAELYALFASIRNRYIPRDCEADGMPYHLFRLLLLYHDPELCSFFDTRKITPDLYAHIWIRSLYAGSCQL</sequence>
<gene>
    <name evidence="2" type="ORF">SMN809_LOCUS76660</name>
</gene>
<dbReference type="GO" id="GO:0042147">
    <property type="term" value="P:retrograde transport, endosome to Golgi"/>
    <property type="evidence" value="ECO:0007669"/>
    <property type="project" value="InterPro"/>
</dbReference>
<dbReference type="PANTHER" id="PTHR13297:SF5">
    <property type="entry name" value="TBC1 DOMAIN FAMILY MEMBER 23"/>
    <property type="match status" value="1"/>
</dbReference>
<protein>
    <recommendedName>
        <fullName evidence="1">Rab-GAP TBC domain-containing protein</fullName>
    </recommendedName>
</protein>
<dbReference type="GO" id="GO:0099041">
    <property type="term" value="P:vesicle tethering to Golgi"/>
    <property type="evidence" value="ECO:0007669"/>
    <property type="project" value="TreeGrafter"/>
</dbReference>
<proteinExistence type="predicted"/>
<dbReference type="Pfam" id="PF00566">
    <property type="entry name" value="RabGAP-TBC"/>
    <property type="match status" value="1"/>
</dbReference>
<dbReference type="InterPro" id="IPR000195">
    <property type="entry name" value="Rab-GAP-TBC_dom"/>
</dbReference>
<dbReference type="GO" id="GO:0005829">
    <property type="term" value="C:cytosol"/>
    <property type="evidence" value="ECO:0007669"/>
    <property type="project" value="GOC"/>
</dbReference>
<dbReference type="InterPro" id="IPR039755">
    <property type="entry name" value="TBC1D23"/>
</dbReference>
<dbReference type="AlphaFoldDB" id="A0A8S3IVE6"/>
<dbReference type="GO" id="GO:0005802">
    <property type="term" value="C:trans-Golgi network"/>
    <property type="evidence" value="ECO:0007669"/>
    <property type="project" value="TreeGrafter"/>
</dbReference>
<dbReference type="EMBL" id="CAJOBI010335387">
    <property type="protein sequence ID" value="CAF5205057.1"/>
    <property type="molecule type" value="Genomic_DNA"/>
</dbReference>
<evidence type="ECO:0000313" key="3">
    <source>
        <dbReference type="Proteomes" id="UP000676336"/>
    </source>
</evidence>
<name>A0A8S3IVE6_9BILA</name>
<feature type="non-terminal residue" evidence="2">
    <location>
        <position position="1"/>
    </location>
</feature>
<dbReference type="PANTHER" id="PTHR13297">
    <property type="entry name" value="TBC1 DOMAIN FAMILY MEMBER 23-RELATED"/>
    <property type="match status" value="1"/>
</dbReference>
<feature type="non-terminal residue" evidence="2">
    <location>
        <position position="152"/>
    </location>
</feature>